<sequence length="77" mass="8736">MELTSPPNEGFVGAKHWADILWGKTHIFAPMLRPDLSIGQIFYGEKPEFLPQCFALIHSGYCPNEVQRFSGFPPSRE</sequence>
<protein>
    <submittedName>
        <fullName evidence="1">Uncharacterized protein</fullName>
    </submittedName>
</protein>
<organism evidence="1">
    <name type="scientific">Planktothricoides raciborskii GIHE-MW2</name>
    <dbReference type="NCBI Taxonomy" id="2792601"/>
    <lineage>
        <taxon>Bacteria</taxon>
        <taxon>Bacillati</taxon>
        <taxon>Cyanobacteriota</taxon>
        <taxon>Cyanophyceae</taxon>
        <taxon>Oscillatoriophycideae</taxon>
        <taxon>Oscillatoriales</taxon>
        <taxon>Oscillatoriaceae</taxon>
        <taxon>Planktothricoides</taxon>
    </lineage>
</organism>
<dbReference type="EMBL" id="CP159837">
    <property type="protein sequence ID" value="XCM39539.1"/>
    <property type="molecule type" value="Genomic_DNA"/>
</dbReference>
<dbReference type="AlphaFoldDB" id="A0AAU8JJT9"/>
<accession>A0AAU8JJT9</accession>
<name>A0AAU8JJT9_9CYAN</name>
<dbReference type="RefSeq" id="WP_190879619.1">
    <property type="nucleotide sequence ID" value="NZ_CP159837.1"/>
</dbReference>
<reference evidence="1" key="1">
    <citation type="submission" date="2024-07" db="EMBL/GenBank/DDBJ databases">
        <authorList>
            <person name="Kim Y.J."/>
            <person name="Jeong J.Y."/>
        </authorList>
    </citation>
    <scope>NUCLEOTIDE SEQUENCE</scope>
    <source>
        <strain evidence="1">GIHE-MW2</strain>
    </source>
</reference>
<gene>
    <name evidence="1" type="ORF">ABWT76_002478</name>
</gene>
<proteinExistence type="predicted"/>
<evidence type="ECO:0000313" key="1">
    <source>
        <dbReference type="EMBL" id="XCM39539.1"/>
    </source>
</evidence>